<dbReference type="InterPro" id="IPR055972">
    <property type="entry name" value="DUF7550"/>
</dbReference>
<gene>
    <name evidence="2" type="ORF">J07HQW1_01035</name>
</gene>
<reference evidence="2 3" key="1">
    <citation type="journal article" date="2013" name="PLoS ONE">
        <title>Assembly-driven community genomics of a hypersaline microbial ecosystem.</title>
        <authorList>
            <person name="Podell S."/>
            <person name="Ugalde J.A."/>
            <person name="Narasingarao P."/>
            <person name="Banfield J.F."/>
            <person name="Heidelberg K.B."/>
            <person name="Allen E.E."/>
        </authorList>
    </citation>
    <scope>NUCLEOTIDE SEQUENCE [LARGE SCALE GENOMIC DNA]</scope>
    <source>
        <strain evidence="3">J07HQW1</strain>
    </source>
</reference>
<dbReference type="Proteomes" id="UP000030649">
    <property type="component" value="Unassembled WGS sequence"/>
</dbReference>
<organism evidence="2 3">
    <name type="scientific">Haloquadratum walsbyi J07HQW1</name>
    <dbReference type="NCBI Taxonomy" id="1238424"/>
    <lineage>
        <taxon>Archaea</taxon>
        <taxon>Methanobacteriati</taxon>
        <taxon>Methanobacteriota</taxon>
        <taxon>Stenosarchaea group</taxon>
        <taxon>Halobacteria</taxon>
        <taxon>Halobacteriales</taxon>
        <taxon>Haloferacaceae</taxon>
        <taxon>Haloquadratum</taxon>
    </lineage>
</organism>
<keyword evidence="1" id="KW-0812">Transmembrane</keyword>
<proteinExistence type="predicted"/>
<dbReference type="EMBL" id="KE356560">
    <property type="protein sequence ID" value="ERG91004.1"/>
    <property type="molecule type" value="Genomic_DNA"/>
</dbReference>
<evidence type="ECO:0000313" key="2">
    <source>
        <dbReference type="EMBL" id="ERG91004.1"/>
    </source>
</evidence>
<dbReference type="Pfam" id="PF24418">
    <property type="entry name" value="DUF7550"/>
    <property type="match status" value="1"/>
</dbReference>
<dbReference type="AlphaFoldDB" id="U1MMM1"/>
<feature type="transmembrane region" description="Helical" evidence="1">
    <location>
        <begin position="31"/>
        <end position="53"/>
    </location>
</feature>
<name>U1MMM1_9EURY</name>
<protein>
    <submittedName>
        <fullName evidence="2">Uncharacterized protein</fullName>
    </submittedName>
</protein>
<evidence type="ECO:0000256" key="1">
    <source>
        <dbReference type="SAM" id="Phobius"/>
    </source>
</evidence>
<sequence length="54" mass="5727">MNEHTATDDHPGETTDQIRVTSPMQSFEMSAVTTGLVITMVGLGIILGIPLVLS</sequence>
<evidence type="ECO:0000313" key="3">
    <source>
        <dbReference type="Proteomes" id="UP000030649"/>
    </source>
</evidence>
<keyword evidence="1" id="KW-0472">Membrane</keyword>
<dbReference type="HOGENOM" id="CLU_195708_2_0_2"/>
<accession>U1MMM1</accession>
<keyword evidence="1" id="KW-1133">Transmembrane helix</keyword>